<feature type="compositionally biased region" description="Polar residues" evidence="1">
    <location>
        <begin position="569"/>
        <end position="580"/>
    </location>
</feature>
<proteinExistence type="predicted"/>
<evidence type="ECO:0000313" key="3">
    <source>
        <dbReference type="EMBL" id="TPX36141.1"/>
    </source>
</evidence>
<evidence type="ECO:0000313" key="4">
    <source>
        <dbReference type="Proteomes" id="UP000319731"/>
    </source>
</evidence>
<feature type="region of interest" description="Disordered" evidence="1">
    <location>
        <begin position="111"/>
        <end position="134"/>
    </location>
</feature>
<feature type="chain" id="PRO_5021410123" evidence="2">
    <location>
        <begin position="22"/>
        <end position="843"/>
    </location>
</feature>
<feature type="compositionally biased region" description="Low complexity" evidence="1">
    <location>
        <begin position="454"/>
        <end position="470"/>
    </location>
</feature>
<feature type="compositionally biased region" description="Low complexity" evidence="1">
    <location>
        <begin position="37"/>
        <end position="59"/>
    </location>
</feature>
<dbReference type="GeneID" id="42002835"/>
<evidence type="ECO:0000256" key="2">
    <source>
        <dbReference type="SAM" id="SignalP"/>
    </source>
</evidence>
<gene>
    <name evidence="3" type="ORF">SmJEL517_g01610</name>
</gene>
<comment type="caution">
    <text evidence="3">The sequence shown here is derived from an EMBL/GenBank/DDBJ whole genome shotgun (WGS) entry which is preliminary data.</text>
</comment>
<dbReference type="OrthoDB" id="2179826at2759"/>
<feature type="compositionally biased region" description="Polar residues" evidence="1">
    <location>
        <begin position="537"/>
        <end position="546"/>
    </location>
</feature>
<dbReference type="AlphaFoldDB" id="A0A507C9I5"/>
<dbReference type="Proteomes" id="UP000319731">
    <property type="component" value="Unassembled WGS sequence"/>
</dbReference>
<keyword evidence="2" id="KW-0732">Signal</keyword>
<dbReference type="STRING" id="1806994.A0A507C9I5"/>
<keyword evidence="4" id="KW-1185">Reference proteome</keyword>
<feature type="region of interest" description="Disordered" evidence="1">
    <location>
        <begin position="37"/>
        <end position="61"/>
    </location>
</feature>
<protein>
    <submittedName>
        <fullName evidence="3">Uncharacterized protein</fullName>
    </submittedName>
</protein>
<sequence length="843" mass="86554">MRSLYVTLILTCLLCSVLVEAVPALGTTPTLPAITRSKSSRLSQTTQLTSTTTISRPTPSHVPTAPFSNIVKFAVGVFSWAKQSGAKTTKPSPTPYIPNPKGVVFLVPPVLEDTPSPDPLGQATPVQPGLPSPDPSPIVQSPVLPSANPIGASPAGFGLVKAVVLAANDLESTTTLDATTTISIISPTASGDPCGDAGCNTDAPSPAVATNPVASPILTSPPVFMTSPPIIPSPVVESPAIPSPAIILQSPTPSCEDTNSCGPIVPSPIPASPDTTTTTTAPILGAGGAPASTTTLCCGNEIASPIPSPIVASPIVPSPVIPSPIIAFPLATSPYAMASTTAPDILGARGANASTTTASCGNEIPSPIPSPLVASPIVPSPIIASLIIASPLATSPYSLTTTTARAILGAGGAPASTTFPCCGNEVASTTTEPQTTTTTTPCCGKEMDMVTTTRRTTTATNKPPRTTTTPCCGNEGNTPTIRKATATAPPILGAGGRPNSTTTTTCCDNDIKPTTTRTHKTTTTACCGNDINATSTNTIKRPSINPTHPMMKGMVSPSPSKMKAMVSPAPSNKVTGTATAPTGRIPATLGLQKSPTPRPTTSSRQAVADLGALSFKTDINGTNKITWQCIDHPTNKAQKVLSGTIYADLIPDGTQQQTYITKAKILCSQTQDPYPVTNLYDVRGQTCVMTLVETDSVVFLKGSNITFHGLNQTTYGAAYTGLDGYTHNQGGGTIFNTAYVAKANKQDDPSANLGADTSLVLANFNNMGTFSNLFGTPCGSPDFGQISSHVDYFYMQAYMCLPAYPDTYGCFSFVNNTALAPSGVTVPTPPPFMPPKAGGHRRF</sequence>
<dbReference type="EMBL" id="QEAO01000005">
    <property type="protein sequence ID" value="TPX36141.1"/>
    <property type="molecule type" value="Genomic_DNA"/>
</dbReference>
<feature type="region of interest" description="Disordered" evidence="1">
    <location>
        <begin position="454"/>
        <end position="477"/>
    </location>
</feature>
<reference evidence="3 4" key="1">
    <citation type="journal article" date="2019" name="Sci. Rep.">
        <title>Comparative genomics of chytrid fungi reveal insights into the obligate biotrophic and pathogenic lifestyle of Synchytrium endobioticum.</title>
        <authorList>
            <person name="van de Vossenberg B.T.L.H."/>
            <person name="Warris S."/>
            <person name="Nguyen H.D.T."/>
            <person name="van Gent-Pelzer M.P.E."/>
            <person name="Joly D.L."/>
            <person name="van de Geest H.C."/>
            <person name="Bonants P.J.M."/>
            <person name="Smith D.S."/>
            <person name="Levesque C.A."/>
            <person name="van der Lee T.A.J."/>
        </authorList>
    </citation>
    <scope>NUCLEOTIDE SEQUENCE [LARGE SCALE GENOMIC DNA]</scope>
    <source>
        <strain evidence="3 4">JEL517</strain>
    </source>
</reference>
<organism evidence="3 4">
    <name type="scientific">Synchytrium microbalum</name>
    <dbReference type="NCBI Taxonomy" id="1806994"/>
    <lineage>
        <taxon>Eukaryota</taxon>
        <taxon>Fungi</taxon>
        <taxon>Fungi incertae sedis</taxon>
        <taxon>Chytridiomycota</taxon>
        <taxon>Chytridiomycota incertae sedis</taxon>
        <taxon>Chytridiomycetes</taxon>
        <taxon>Synchytriales</taxon>
        <taxon>Synchytriaceae</taxon>
        <taxon>Synchytrium</taxon>
    </lineage>
</organism>
<name>A0A507C9I5_9FUNG</name>
<dbReference type="RefSeq" id="XP_031026454.1">
    <property type="nucleotide sequence ID" value="XM_031167538.1"/>
</dbReference>
<accession>A0A507C9I5</accession>
<feature type="signal peptide" evidence="2">
    <location>
        <begin position="1"/>
        <end position="21"/>
    </location>
</feature>
<evidence type="ECO:0000256" key="1">
    <source>
        <dbReference type="SAM" id="MobiDB-lite"/>
    </source>
</evidence>
<feature type="region of interest" description="Disordered" evidence="1">
    <location>
        <begin position="537"/>
        <end position="603"/>
    </location>
</feature>
<feature type="compositionally biased region" description="Polar residues" evidence="1">
    <location>
        <begin position="591"/>
        <end position="603"/>
    </location>
</feature>